<protein>
    <submittedName>
        <fullName evidence="2">Uncharacterized protein</fullName>
    </submittedName>
</protein>
<feature type="compositionally biased region" description="Polar residues" evidence="1">
    <location>
        <begin position="395"/>
        <end position="409"/>
    </location>
</feature>
<organism evidence="2 3">
    <name type="scientific">Lithospermum erythrorhizon</name>
    <name type="common">Purple gromwell</name>
    <name type="synonym">Lithospermum officinale var. erythrorhizon</name>
    <dbReference type="NCBI Taxonomy" id="34254"/>
    <lineage>
        <taxon>Eukaryota</taxon>
        <taxon>Viridiplantae</taxon>
        <taxon>Streptophyta</taxon>
        <taxon>Embryophyta</taxon>
        <taxon>Tracheophyta</taxon>
        <taxon>Spermatophyta</taxon>
        <taxon>Magnoliopsida</taxon>
        <taxon>eudicotyledons</taxon>
        <taxon>Gunneridae</taxon>
        <taxon>Pentapetalae</taxon>
        <taxon>asterids</taxon>
        <taxon>lamiids</taxon>
        <taxon>Boraginales</taxon>
        <taxon>Boraginaceae</taxon>
        <taxon>Boraginoideae</taxon>
        <taxon>Lithospermeae</taxon>
        <taxon>Lithospermum</taxon>
    </lineage>
</organism>
<evidence type="ECO:0000256" key="1">
    <source>
        <dbReference type="SAM" id="MobiDB-lite"/>
    </source>
</evidence>
<feature type="region of interest" description="Disordered" evidence="1">
    <location>
        <begin position="1"/>
        <end position="31"/>
    </location>
</feature>
<dbReference type="AlphaFoldDB" id="A0AAV3PWA2"/>
<feature type="compositionally biased region" description="Polar residues" evidence="1">
    <location>
        <begin position="869"/>
        <end position="878"/>
    </location>
</feature>
<feature type="compositionally biased region" description="Pro residues" evidence="1">
    <location>
        <begin position="851"/>
        <end position="861"/>
    </location>
</feature>
<proteinExistence type="predicted"/>
<feature type="compositionally biased region" description="Polar residues" evidence="1">
    <location>
        <begin position="546"/>
        <end position="556"/>
    </location>
</feature>
<feature type="region of interest" description="Disordered" evidence="1">
    <location>
        <begin position="684"/>
        <end position="736"/>
    </location>
</feature>
<feature type="compositionally biased region" description="Polar residues" evidence="1">
    <location>
        <begin position="1"/>
        <end position="11"/>
    </location>
</feature>
<feature type="compositionally biased region" description="Low complexity" evidence="1">
    <location>
        <begin position="892"/>
        <end position="905"/>
    </location>
</feature>
<comment type="caution">
    <text evidence="2">The sequence shown here is derived from an EMBL/GenBank/DDBJ whole genome shotgun (WGS) entry which is preliminary data.</text>
</comment>
<feature type="compositionally biased region" description="Basic and acidic residues" evidence="1">
    <location>
        <begin position="723"/>
        <end position="736"/>
    </location>
</feature>
<feature type="region of interest" description="Disordered" evidence="1">
    <location>
        <begin position="390"/>
        <end position="416"/>
    </location>
</feature>
<dbReference type="Proteomes" id="UP001454036">
    <property type="component" value="Unassembled WGS sequence"/>
</dbReference>
<dbReference type="PANTHER" id="PTHR35767:SF1">
    <property type="entry name" value="HAPLESS PROTEIN"/>
    <property type="match status" value="1"/>
</dbReference>
<keyword evidence="3" id="KW-1185">Reference proteome</keyword>
<dbReference type="EMBL" id="BAABME010002569">
    <property type="protein sequence ID" value="GAA0155207.1"/>
    <property type="molecule type" value="Genomic_DNA"/>
</dbReference>
<reference evidence="2 3" key="1">
    <citation type="submission" date="2024-01" db="EMBL/GenBank/DDBJ databases">
        <title>The complete chloroplast genome sequence of Lithospermum erythrorhizon: insights into the phylogenetic relationship among Boraginaceae species and the maternal lineages of purple gromwells.</title>
        <authorList>
            <person name="Okada T."/>
            <person name="Watanabe K."/>
        </authorList>
    </citation>
    <scope>NUCLEOTIDE SEQUENCE [LARGE SCALE GENOMIC DNA]</scope>
</reference>
<gene>
    <name evidence="2" type="ORF">LIER_12985</name>
</gene>
<feature type="region of interest" description="Disordered" evidence="1">
    <location>
        <begin position="576"/>
        <end position="633"/>
    </location>
</feature>
<dbReference type="Gene3D" id="3.30.160.60">
    <property type="entry name" value="Classic Zinc Finger"/>
    <property type="match status" value="1"/>
</dbReference>
<feature type="region of interest" description="Disordered" evidence="1">
    <location>
        <begin position="524"/>
        <end position="556"/>
    </location>
</feature>
<evidence type="ECO:0000313" key="2">
    <source>
        <dbReference type="EMBL" id="GAA0155207.1"/>
    </source>
</evidence>
<sequence length="1231" mass="135068">MLSIENPPSCTSEISQLNSSSSSRSDDQEPSGVLQSDLLISCPKFTTIRNHAFSNRSKDINTNWPFSGKSLQLCLDHGVTDLLPPFQSLVAMKPPTAQQCTIATSLASKESEYHLIDQASRPTNRLLSFPSCDARPSLTSVHTSSRKSEGARQFSSMIVEAETLLNYSASKPVKKPALVANKVENFMKPSTKKCRQMVKLNNTAADQNKLENNTSNNFCVSETMTSNFCPVCKTFTSSSNTTLNAHIDQCLSGKSISRWTSNPKATKSRVKPRRMRSMVEIYETAQHCTIEELERRNGINLAASSSLPSQDMEVGSQERKRKSPVNFEEIENEGDVYVDANGTKLRILSKLTDLSSRVMESDETGIWRHVVSSAKKKKKKLQSHVYDSKKFCSPKNHQNSKITGTQEHTNGPEEHLEVEEAFAKPQRTHSLVKYIEPESVCQRACSNRSVLTKTNDKIGHLHPTLTRKKELAGDSPRYSYINGGCGSKSNKSSGTPPASPRSSHPHDDQEKVISLRRNARILFRSEPFNDRSNPLGEVKQRDSRESNSSVKCQNKFQLRNKLNPNASLSLQKKKIKSAMTRNASSVGETSKHFPEGHDLSSKPRDFSSFTKRHSSRLSNPQASAPQFTLGPKCKSSGLKRRRAYCESESDGEEIMRQTVAKTSDNATISRKAFKVSRDRGKVKVSEKKDTSVIKGMKSTSKHCEPPIDCINDSSSDKVPAGLDDEKGSTQKDVGPSEKDVIVDEETCNIPLFETSEGLCKSLDVQCPEVAGHLDVQSDSSGYMKLCDGTSLGTKDARYPVESVLNGEEKMSYIDEDGSSIFGQNVHAMSELLPNDGSDSYYAEVDLIPIPGPPGSFLPSPSPDEFHGNSAPTSSQDQSSENHREFADRDSSDSPSPTSTISNSDIGKFDSSLNEKLPFRYSIQDVMRSSISDVTGGTMVNKISPDPSASFAGEGHDPVQPKVDLLYTEMATPLLQNDQPCSCSREDVAVLSPAVLNYQGSSLLSWPTMPPIPESRFNTQVNSDETRRAKNCNSMLNVPYSGHISGELHYSTGDPLRPIPHKACTDSGVRFTDGETLSPPTSNPVFRLMGKDLMVFKKDETSYSHQTAKEKIFINDASESSADPATNPVHGMGVMNHGEASINPAFMASAVCPMNSISMNSFQPATSHSGSSPLAQTARFQMPPIMGVNPLPIKWNYVAQGSNIVPRGSFQSSPSAAHHMWWSTTNHSGGFP</sequence>
<feature type="compositionally biased region" description="Polar residues" evidence="1">
    <location>
        <begin position="616"/>
        <end position="626"/>
    </location>
</feature>
<feature type="region of interest" description="Disordered" evidence="1">
    <location>
        <begin position="303"/>
        <end position="323"/>
    </location>
</feature>
<feature type="region of interest" description="Disordered" evidence="1">
    <location>
        <begin position="461"/>
        <end position="511"/>
    </location>
</feature>
<feature type="compositionally biased region" description="Low complexity" evidence="1">
    <location>
        <begin position="12"/>
        <end position="23"/>
    </location>
</feature>
<dbReference type="PANTHER" id="PTHR35767">
    <property type="entry name" value="HAPLESS PROTEIN"/>
    <property type="match status" value="1"/>
</dbReference>
<evidence type="ECO:0000313" key="3">
    <source>
        <dbReference type="Proteomes" id="UP001454036"/>
    </source>
</evidence>
<feature type="compositionally biased region" description="Basic and acidic residues" evidence="1">
    <location>
        <begin position="879"/>
        <end position="891"/>
    </location>
</feature>
<name>A0AAV3PWA2_LITER</name>
<accession>A0AAV3PWA2</accession>
<feature type="region of interest" description="Disordered" evidence="1">
    <location>
        <begin position="851"/>
        <end position="906"/>
    </location>
</feature>
<feature type="compositionally biased region" description="Basic and acidic residues" evidence="1">
    <location>
        <begin position="589"/>
        <end position="605"/>
    </location>
</feature>
<feature type="compositionally biased region" description="Polar residues" evidence="1">
    <location>
        <begin position="579"/>
        <end position="588"/>
    </location>
</feature>